<keyword evidence="1" id="KW-1133">Transmembrane helix</keyword>
<keyword evidence="1" id="KW-0812">Transmembrane</keyword>
<reference evidence="2 3" key="1">
    <citation type="submission" date="2024-07" db="EMBL/GenBank/DDBJ databases">
        <title>Novosphingobium kalidii RD2P27.</title>
        <authorList>
            <person name="Sun J.-Q."/>
        </authorList>
    </citation>
    <scope>NUCLEOTIDE SEQUENCE [LARGE SCALE GENOMIC DNA]</scope>
    <source>
        <strain evidence="2 3">RD2P27</strain>
    </source>
</reference>
<protein>
    <submittedName>
        <fullName evidence="2">Uncharacterized protein</fullName>
    </submittedName>
</protein>
<name>A0ABV2CY55_9SPHN</name>
<evidence type="ECO:0000313" key="3">
    <source>
        <dbReference type="Proteomes" id="UP001548713"/>
    </source>
</evidence>
<gene>
    <name evidence="2" type="ORF">ABVV53_03505</name>
</gene>
<evidence type="ECO:0000256" key="1">
    <source>
        <dbReference type="SAM" id="Phobius"/>
    </source>
</evidence>
<dbReference type="Proteomes" id="UP001548713">
    <property type="component" value="Unassembled WGS sequence"/>
</dbReference>
<feature type="transmembrane region" description="Helical" evidence="1">
    <location>
        <begin position="35"/>
        <end position="54"/>
    </location>
</feature>
<keyword evidence="3" id="KW-1185">Reference proteome</keyword>
<dbReference type="RefSeq" id="WP_353982936.1">
    <property type="nucleotide sequence ID" value="NZ_JBEWLY010000008.1"/>
</dbReference>
<organism evidence="2 3">
    <name type="scientific">Novosphingobium kalidii</name>
    <dbReference type="NCBI Taxonomy" id="3230299"/>
    <lineage>
        <taxon>Bacteria</taxon>
        <taxon>Pseudomonadati</taxon>
        <taxon>Pseudomonadota</taxon>
        <taxon>Alphaproteobacteria</taxon>
        <taxon>Sphingomonadales</taxon>
        <taxon>Sphingomonadaceae</taxon>
        <taxon>Novosphingobium</taxon>
    </lineage>
</organism>
<accession>A0ABV2CY55</accession>
<feature type="transmembrane region" description="Helical" evidence="1">
    <location>
        <begin position="6"/>
        <end position="23"/>
    </location>
</feature>
<dbReference type="EMBL" id="JBEWLY010000008">
    <property type="protein sequence ID" value="MET1754526.1"/>
    <property type="molecule type" value="Genomic_DNA"/>
</dbReference>
<comment type="caution">
    <text evidence="2">The sequence shown here is derived from an EMBL/GenBank/DDBJ whole genome shotgun (WGS) entry which is preliminary data.</text>
</comment>
<proteinExistence type="predicted"/>
<keyword evidence="1" id="KW-0472">Membrane</keyword>
<evidence type="ECO:0000313" key="2">
    <source>
        <dbReference type="EMBL" id="MET1754526.1"/>
    </source>
</evidence>
<sequence>MRADLIVSIVIVVGALVLAWRGLRAQPMVPGRRLTMALVWVVIIVGVVFLAQTLGLEVAR</sequence>